<dbReference type="GeneID" id="102576544"/>
<dbReference type="EMBL" id="AKHW03000257">
    <property type="protein sequence ID" value="KYO48057.1"/>
    <property type="molecule type" value="Genomic_DNA"/>
</dbReference>
<dbReference type="OrthoDB" id="8186546at2759"/>
<organism evidence="3 4">
    <name type="scientific">Alligator mississippiensis</name>
    <name type="common">American alligator</name>
    <dbReference type="NCBI Taxonomy" id="8496"/>
    <lineage>
        <taxon>Eukaryota</taxon>
        <taxon>Metazoa</taxon>
        <taxon>Chordata</taxon>
        <taxon>Craniata</taxon>
        <taxon>Vertebrata</taxon>
        <taxon>Euteleostomi</taxon>
        <taxon>Archelosauria</taxon>
        <taxon>Archosauria</taxon>
        <taxon>Crocodylia</taxon>
        <taxon>Alligatoridae</taxon>
        <taxon>Alligatorinae</taxon>
        <taxon>Alligator</taxon>
    </lineage>
</organism>
<protein>
    <recommendedName>
        <fullName evidence="2">Neurochondrin</fullName>
    </recommendedName>
</protein>
<dbReference type="Proteomes" id="UP000050525">
    <property type="component" value="Unassembled WGS sequence"/>
</dbReference>
<sequence length="722" mass="79330">MASDSGAAPGAGNAAGNTTLERCLDVLRDAKNDSEQFAALLLVTKAVRAGEVDCKTRRRIFDAVGFTFPNRLLASREPPAGCPEHVFRALGLTLLTCFCTDPELARHSQILNKIPTFNDILASPCNPDDTYTSSMIDDVYQCLGAVLATARGPRELVSRGTVSALCQVYLKNSYGHDHALQLLQGLLATAEARCWQRATPDLMAVLGKLSEMFHRAEDMTKFQMCAILPHFMPPPPLLTQHPQGSKCLHNLYRGLASILSSRLSQLQRDPALKLAACLSQACGSEWIPAGNAGSKFLALLVNLACVEVRLCLEEPDPATVDGKEEVMTACYILIEMGILECMREEKPLLKEKQKVQLVGTMGEAFGAVIYYLRQVGWEKLGEPFIFASVRILGAWMAEETSSLKQEICDLLPFLVHYAKTLFRKEDKAMCFPQQTAVPGVPGSPKDSALPTDALRFLLPALCHLTAEDRPREILISEGVPALLREYFLRQWQVLTSEPQPLAPPDSVEVSLQTTCGVFLNLVVTTPDLIRQDGCFSSLMDTLMKSLPFLLPRQGHLVLAANVATLGLMMARILASIPVLQETPSAQAFFEAAIHFLSQAHAAREDPTSKSLAMAVVPDYEAAWADIRELWFLGMQAFASCMTLFPWLPYMVLQSSWPQDLLALLGQVAPDSVDFELIAVFQGILLELARASQQGKEVIMSQRGKEWANLYGMAALEQCLCEL</sequence>
<name>A0A151PG24_ALLMI</name>
<dbReference type="PANTHER" id="PTHR13109">
    <property type="entry name" value="NEUROCHONDRIN"/>
    <property type="match status" value="1"/>
</dbReference>
<dbReference type="Pfam" id="PF05536">
    <property type="entry name" value="Neurochondrin"/>
    <property type="match status" value="1"/>
</dbReference>
<evidence type="ECO:0000313" key="4">
    <source>
        <dbReference type="Proteomes" id="UP000050525"/>
    </source>
</evidence>
<dbReference type="RefSeq" id="XP_019343727.1">
    <property type="nucleotide sequence ID" value="XM_019488182.2"/>
</dbReference>
<dbReference type="RefSeq" id="XP_006269935.2">
    <property type="nucleotide sequence ID" value="XM_006269873.4"/>
</dbReference>
<evidence type="ECO:0000313" key="3">
    <source>
        <dbReference type="EMBL" id="KYO48057.1"/>
    </source>
</evidence>
<dbReference type="GO" id="GO:0031175">
    <property type="term" value="P:neuron projection development"/>
    <property type="evidence" value="ECO:0007669"/>
    <property type="project" value="TreeGrafter"/>
</dbReference>
<evidence type="ECO:0000256" key="1">
    <source>
        <dbReference type="ARBA" id="ARBA00006927"/>
    </source>
</evidence>
<reference evidence="3 4" key="1">
    <citation type="journal article" date="2012" name="Genome Biol.">
        <title>Sequencing three crocodilian genomes to illuminate the evolution of archosaurs and amniotes.</title>
        <authorList>
            <person name="St John J.A."/>
            <person name="Braun E.L."/>
            <person name="Isberg S.R."/>
            <person name="Miles L.G."/>
            <person name="Chong A.Y."/>
            <person name="Gongora J."/>
            <person name="Dalzell P."/>
            <person name="Moran C."/>
            <person name="Bed'hom B."/>
            <person name="Abzhanov A."/>
            <person name="Burgess S.C."/>
            <person name="Cooksey A.M."/>
            <person name="Castoe T.A."/>
            <person name="Crawford N.G."/>
            <person name="Densmore L.D."/>
            <person name="Drew J.C."/>
            <person name="Edwards S.V."/>
            <person name="Faircloth B.C."/>
            <person name="Fujita M.K."/>
            <person name="Greenwold M.J."/>
            <person name="Hoffmann F.G."/>
            <person name="Howard J.M."/>
            <person name="Iguchi T."/>
            <person name="Janes D.E."/>
            <person name="Khan S.Y."/>
            <person name="Kohno S."/>
            <person name="de Koning A.J."/>
            <person name="Lance S.L."/>
            <person name="McCarthy F.M."/>
            <person name="McCormack J.E."/>
            <person name="Merchant M.E."/>
            <person name="Peterson D.G."/>
            <person name="Pollock D.D."/>
            <person name="Pourmand N."/>
            <person name="Raney B.J."/>
            <person name="Roessler K.A."/>
            <person name="Sanford J.R."/>
            <person name="Sawyer R.H."/>
            <person name="Schmidt C.J."/>
            <person name="Triplett E.W."/>
            <person name="Tuberville T.D."/>
            <person name="Venegas-Anaya M."/>
            <person name="Howard J.T."/>
            <person name="Jarvis E.D."/>
            <person name="Guillette L.J.Jr."/>
            <person name="Glenn T.C."/>
            <person name="Green R.E."/>
            <person name="Ray D.A."/>
        </authorList>
    </citation>
    <scope>NUCLEOTIDE SEQUENCE [LARGE SCALE GENOMIC DNA]</scope>
    <source>
        <strain evidence="3">KSC_2009_1</strain>
    </source>
</reference>
<dbReference type="CTD" id="23154"/>
<dbReference type="eggNOG" id="KOG2611">
    <property type="taxonomic scope" value="Eukaryota"/>
</dbReference>
<accession>A0A151PG24</accession>
<dbReference type="GO" id="GO:0030425">
    <property type="term" value="C:dendrite"/>
    <property type="evidence" value="ECO:0007669"/>
    <property type="project" value="TreeGrafter"/>
</dbReference>
<gene>
    <name evidence="3" type="primary">NCDN</name>
    <name evidence="3" type="ORF">Y1Q_0001876</name>
</gene>
<dbReference type="KEGG" id="amj:102576544"/>
<evidence type="ECO:0000256" key="2">
    <source>
        <dbReference type="ARBA" id="ARBA00018324"/>
    </source>
</evidence>
<dbReference type="PANTHER" id="PTHR13109:SF7">
    <property type="entry name" value="NEUROCHONDRIN"/>
    <property type="match status" value="1"/>
</dbReference>
<dbReference type="GO" id="GO:0048168">
    <property type="term" value="P:regulation of neuronal synaptic plasticity"/>
    <property type="evidence" value="ECO:0007669"/>
    <property type="project" value="TreeGrafter"/>
</dbReference>
<keyword evidence="4" id="KW-1185">Reference proteome</keyword>
<comment type="caution">
    <text evidence="3">The sequence shown here is derived from an EMBL/GenBank/DDBJ whole genome shotgun (WGS) entry which is preliminary data.</text>
</comment>
<dbReference type="InterPro" id="IPR008709">
    <property type="entry name" value="Neurochondrin"/>
</dbReference>
<dbReference type="AlphaFoldDB" id="A0A151PG24"/>
<dbReference type="STRING" id="8496.A0A151PG24"/>
<comment type="similarity">
    <text evidence="1">Belongs to the neurochondrin family.</text>
</comment>
<proteinExistence type="inferred from homology"/>